<evidence type="ECO:0000256" key="3">
    <source>
        <dbReference type="ARBA" id="ARBA00022927"/>
    </source>
</evidence>
<evidence type="ECO:0000259" key="6">
    <source>
        <dbReference type="Pfam" id="PF20652"/>
    </source>
</evidence>
<dbReference type="InterPro" id="IPR048630">
    <property type="entry name" value="Sec8_M"/>
</dbReference>
<keyword evidence="8" id="KW-1185">Reference proteome</keyword>
<organism evidence="7 8">
    <name type="scientific">Brettanomyces naardenensis</name>
    <name type="common">Yeast</name>
    <dbReference type="NCBI Taxonomy" id="13370"/>
    <lineage>
        <taxon>Eukaryota</taxon>
        <taxon>Fungi</taxon>
        <taxon>Dikarya</taxon>
        <taxon>Ascomycota</taxon>
        <taxon>Saccharomycotina</taxon>
        <taxon>Pichiomycetes</taxon>
        <taxon>Pichiales</taxon>
        <taxon>Pichiaceae</taxon>
        <taxon>Brettanomyces</taxon>
    </lineage>
</organism>
<sequence>MAFNDSIGAYGIAVESLSESQSTLSGIKKDLDNVDDFTAHRTTILTELTAKQRQYGETIETLEKIAHIRQNADKIDESIAARDYDTAESLIVDSSATAAKYGIFQLPILSSDQLHLQSQRQTLCDSLVESINGVIYLKSASTSSSLANSSDASALFRIASSDIEDVSRELCLPLNDFLSELSGGMKDGVSPGADTQSFHALSDQLKLLSKLEKLPEALLSLSDHCGLEMRRLVRRTAEEVKANYPDHMEFGTLSHPNTTSSVPVSSDDLLGGFRLGPFQGINTSVVADFFSSLFRRSIGVLQHHLAIRAISASLSYTYDFSSAWKQMQNQLGSVIYSYLVDEKLLETADRQQNYGMDDSSPFAKPLKELNPDDSAPIVQFARFCLSDDSTVEASHELLPVLQQLFPGQFAGTLSAHSGTLFIEDDGDGISHVKKTVLVQPNIFNMASIVDGFLLFVGSASLVFPKDQKNVPINFFKHFMDYIFRTQLESTLYFQFERMCAQNRTDAASMQQFFSSVLGVMDTSLYYREPYAEIVLKLLDKLVAQYQSQINEVVPPEFLRKVRTRLVASWVEDPDLMAVSSKLVSAETSPEDKIILGRRELQLSLKNGNNTLNLIKEHDFLDPNRFLALSEVLYRLLETLKWLPQYKRTVKPICNDPESLNALKETWHISDSDVSGIQFGGKSPNSTSHPYLALHGKLLERFDNIVTSLQKMAMKTKLYIRYDLRVKAIWCVCSMLSRESWMPEYETEEIDVDVIRFNRNVMETNRLLEQKLSDADRTEIFVNLPDLLDYLLVSESRRIIKINSNGVYRMFVNVRVLQQMLRNVLDPKDVNFGRSLSYFELFKSTEKGILDSIKRSKEKRQFSLEDYKNMVRLVFSESMDRDMQRKRTSSYSAGKRFSDTLKKLESEWQ</sequence>
<evidence type="ECO:0000256" key="1">
    <source>
        <dbReference type="ARBA" id="ARBA00022448"/>
    </source>
</evidence>
<reference evidence="7 8" key="1">
    <citation type="submission" date="2018-12" db="EMBL/GenBank/DDBJ databases">
        <authorList>
            <person name="Tiukova I."/>
            <person name="Dainat J."/>
        </authorList>
    </citation>
    <scope>NUCLEOTIDE SEQUENCE [LARGE SCALE GENOMIC DNA]</scope>
</reference>
<accession>A0A448YEJ1</accession>
<dbReference type="InterPro" id="IPR039682">
    <property type="entry name" value="Sec8/EXOC4"/>
</dbReference>
<dbReference type="InParanoid" id="A0A448YEJ1"/>
<proteinExistence type="inferred from homology"/>
<dbReference type="GO" id="GO:0000145">
    <property type="term" value="C:exocyst"/>
    <property type="evidence" value="ECO:0007669"/>
    <property type="project" value="UniProtKB-UniRule"/>
</dbReference>
<gene>
    <name evidence="7" type="ORF">BRENAR_LOCUS45</name>
</gene>
<evidence type="ECO:0000259" key="5">
    <source>
        <dbReference type="Pfam" id="PF04048"/>
    </source>
</evidence>
<dbReference type="Proteomes" id="UP000290900">
    <property type="component" value="Unassembled WGS sequence"/>
</dbReference>
<dbReference type="Pfam" id="PF20652">
    <property type="entry name" value="Sec8_C"/>
    <property type="match status" value="1"/>
</dbReference>
<dbReference type="PANTHER" id="PTHR14146">
    <property type="entry name" value="EXOCYST COMPLEX COMPONENT 4"/>
    <property type="match status" value="1"/>
</dbReference>
<dbReference type="FunCoup" id="A0A448YEJ1">
    <property type="interactions" value="306"/>
</dbReference>
<feature type="domain" description="Exocyst complex component Sec8 middle helical bundle" evidence="6">
    <location>
        <begin position="194"/>
        <end position="450"/>
    </location>
</feature>
<evidence type="ECO:0000256" key="2">
    <source>
        <dbReference type="ARBA" id="ARBA00022483"/>
    </source>
</evidence>
<keyword evidence="2 4" id="KW-0268">Exocytosis</keyword>
<dbReference type="EMBL" id="CAACVR010000001">
    <property type="protein sequence ID" value="VEU19307.1"/>
    <property type="molecule type" value="Genomic_DNA"/>
</dbReference>
<comment type="similarity">
    <text evidence="4">Belongs to the SEC8 family.</text>
</comment>
<dbReference type="GO" id="GO:0015031">
    <property type="term" value="P:protein transport"/>
    <property type="evidence" value="ECO:0007669"/>
    <property type="project" value="UniProtKB-KW"/>
</dbReference>
<dbReference type="PANTHER" id="PTHR14146:SF0">
    <property type="entry name" value="EXOCYST COMPLEX COMPONENT 4"/>
    <property type="match status" value="1"/>
</dbReference>
<protein>
    <recommendedName>
        <fullName evidence="4">Exocyst complex component Sec8</fullName>
    </recommendedName>
</protein>
<dbReference type="InterPro" id="IPR007191">
    <property type="entry name" value="Sec8_exocyst_N"/>
</dbReference>
<dbReference type="GO" id="GO:0006612">
    <property type="term" value="P:protein targeting to membrane"/>
    <property type="evidence" value="ECO:0007669"/>
    <property type="project" value="UniProtKB-UniRule"/>
</dbReference>
<dbReference type="OrthoDB" id="272977at2759"/>
<dbReference type="AlphaFoldDB" id="A0A448YEJ1"/>
<name>A0A448YEJ1_BRENA</name>
<evidence type="ECO:0000256" key="4">
    <source>
        <dbReference type="RuleBase" id="RU367079"/>
    </source>
</evidence>
<dbReference type="GO" id="GO:0006904">
    <property type="term" value="P:vesicle docking involved in exocytosis"/>
    <property type="evidence" value="ECO:0007669"/>
    <property type="project" value="InterPro"/>
</dbReference>
<dbReference type="GO" id="GO:0006893">
    <property type="term" value="P:Golgi to plasma membrane transport"/>
    <property type="evidence" value="ECO:0007669"/>
    <property type="project" value="TreeGrafter"/>
</dbReference>
<comment type="function">
    <text evidence="4">Component of the exocyst complex involved in the docking of exocytic vesicles with fusion sites on the plasma membrane.</text>
</comment>
<dbReference type="Pfam" id="PF04048">
    <property type="entry name" value="Sec8_N"/>
    <property type="match status" value="1"/>
</dbReference>
<dbReference type="GO" id="GO:0090522">
    <property type="term" value="P:vesicle tethering involved in exocytosis"/>
    <property type="evidence" value="ECO:0007669"/>
    <property type="project" value="UniProtKB-UniRule"/>
</dbReference>
<evidence type="ECO:0000313" key="8">
    <source>
        <dbReference type="Proteomes" id="UP000290900"/>
    </source>
</evidence>
<evidence type="ECO:0000313" key="7">
    <source>
        <dbReference type="EMBL" id="VEU19307.1"/>
    </source>
</evidence>
<keyword evidence="1 4" id="KW-0813">Transport</keyword>
<dbReference type="STRING" id="13370.A0A448YEJ1"/>
<feature type="domain" description="Exocyst complex component Sec8 N-terminal" evidence="5">
    <location>
        <begin position="2"/>
        <end position="77"/>
    </location>
</feature>
<keyword evidence="3 4" id="KW-0653">Protein transport</keyword>